<proteinExistence type="predicted"/>
<organism evidence="1 2">
    <name type="scientific">Reinekea forsetii</name>
    <dbReference type="NCBI Taxonomy" id="1336806"/>
    <lineage>
        <taxon>Bacteria</taxon>
        <taxon>Pseudomonadati</taxon>
        <taxon>Pseudomonadota</taxon>
        <taxon>Gammaproteobacteria</taxon>
        <taxon>Oceanospirillales</taxon>
        <taxon>Saccharospirillaceae</taxon>
        <taxon>Reinekea</taxon>
    </lineage>
</organism>
<reference evidence="1 2" key="1">
    <citation type="journal article" date="2017" name="Environ. Microbiol.">
        <title>Genomic and physiological analyses of 'Reinekea forsetii' reveal a versatile opportunistic lifestyle during spring algae blooms.</title>
        <authorList>
            <person name="Avci B."/>
            <person name="Hahnke R.L."/>
            <person name="Chafee M."/>
            <person name="Fischer T."/>
            <person name="Gruber-Vodicka H."/>
            <person name="Tegetmeyer H.E."/>
            <person name="Harder J."/>
            <person name="Fuchs B.M."/>
            <person name="Amann R.I."/>
            <person name="Teeling H."/>
        </authorList>
    </citation>
    <scope>NUCLEOTIDE SEQUENCE [LARGE SCALE GENOMIC DNA]</scope>
    <source>
        <strain evidence="1 2">Hel1_31_D35</strain>
    </source>
</reference>
<name>A0A2K8KQD4_9GAMM</name>
<protein>
    <submittedName>
        <fullName evidence="1">Uncharacterized protein</fullName>
    </submittedName>
</protein>
<dbReference type="Proteomes" id="UP000229757">
    <property type="component" value="Chromosome"/>
</dbReference>
<sequence length="198" mass="21596">MLSLIDIASAQRIIEESGLGSPESVLIGIARSLVNRPFNAPDRAVAVLSNDERDFLLAGGAVGVNSSVDSELMLNHLADVAIEMEALRRRSVLFADAAKLLQVSKPRISQMTAQQALYCFRLDDLAYYPLWQFIDGKILPGMKAVLLGTGGDVHPLSIHRFFNTELAELSLEDVPVTPIQWLKNGGNTDILTQLVAQL</sequence>
<evidence type="ECO:0000313" key="1">
    <source>
        <dbReference type="EMBL" id="ATX76955.1"/>
    </source>
</evidence>
<dbReference type="EMBL" id="CP011797">
    <property type="protein sequence ID" value="ATX76955.1"/>
    <property type="molecule type" value="Genomic_DNA"/>
</dbReference>
<keyword evidence="2" id="KW-1185">Reference proteome</keyword>
<gene>
    <name evidence="1" type="ORF">REIFOR_01818</name>
</gene>
<dbReference type="RefSeq" id="WP_145980271.1">
    <property type="nucleotide sequence ID" value="NZ_CP011797.1"/>
</dbReference>
<evidence type="ECO:0000313" key="2">
    <source>
        <dbReference type="Proteomes" id="UP000229757"/>
    </source>
</evidence>
<dbReference type="AlphaFoldDB" id="A0A2K8KQD4"/>
<dbReference type="OrthoDB" id="6194058at2"/>
<accession>A0A2K8KQD4</accession>
<dbReference type="KEGG" id="rfo:REIFOR_01818"/>